<gene>
    <name evidence="1" type="ORF">NSIN_20373</name>
</gene>
<evidence type="ECO:0008006" key="3">
    <source>
        <dbReference type="Google" id="ProtNLM"/>
    </source>
</evidence>
<dbReference type="OrthoDB" id="6714at2157"/>
<dbReference type="RefSeq" id="WP_101009398.1">
    <property type="nucleotide sequence ID" value="NZ_FRFC01000003.1"/>
</dbReference>
<dbReference type="AlphaFoldDB" id="A0A2H1EFQ9"/>
<dbReference type="Proteomes" id="UP000232412">
    <property type="component" value="Unassembled WGS sequence"/>
</dbReference>
<accession>A0A2H1EFQ9</accession>
<name>A0A2H1EFQ9_9ARCH</name>
<protein>
    <recommendedName>
        <fullName evidence="3">DUF393 domain-containing protein</fullName>
    </recommendedName>
</protein>
<proteinExistence type="predicted"/>
<evidence type="ECO:0000313" key="1">
    <source>
        <dbReference type="EMBL" id="SHO44563.1"/>
    </source>
</evidence>
<sequence length="129" mass="14672">MIVDLLPLVIYDDKCYLCSKFASIVHIFSRNKIPIIGHYSKEGMKIKSEIFDTNYDSTRMFWFVTENSAYGGRAAIIPLVWHTITSTKNRPIIGPFPPTCSKECKTIKSFFVRTTSLLCNSEKIALKLG</sequence>
<keyword evidence="2" id="KW-1185">Reference proteome</keyword>
<dbReference type="EMBL" id="FRFC01000003">
    <property type="protein sequence ID" value="SHO44563.1"/>
    <property type="molecule type" value="Genomic_DNA"/>
</dbReference>
<evidence type="ECO:0000313" key="2">
    <source>
        <dbReference type="Proteomes" id="UP000232412"/>
    </source>
</evidence>
<organism evidence="1 2">
    <name type="scientific">Nitrosotalea sinensis</name>
    <dbReference type="NCBI Taxonomy" id="1499975"/>
    <lineage>
        <taxon>Archaea</taxon>
        <taxon>Nitrososphaerota</taxon>
        <taxon>Nitrososphaeria</taxon>
        <taxon>Nitrosotaleales</taxon>
        <taxon>Nitrosotaleaceae</taxon>
        <taxon>Nitrosotalea</taxon>
    </lineage>
</organism>
<reference evidence="2" key="1">
    <citation type="submission" date="2016-12" db="EMBL/GenBank/DDBJ databases">
        <authorList>
            <person name="Herbold C."/>
        </authorList>
    </citation>
    <scope>NUCLEOTIDE SEQUENCE [LARGE SCALE GENOMIC DNA]</scope>
</reference>